<comment type="catalytic activity">
    <reaction evidence="13">
        <text>L-seryl-[protein] + ATP = O-phospho-L-seryl-[protein] + ADP + H(+)</text>
        <dbReference type="Rhea" id="RHEA:17989"/>
        <dbReference type="Rhea" id="RHEA-COMP:9863"/>
        <dbReference type="Rhea" id="RHEA-COMP:11604"/>
        <dbReference type="ChEBI" id="CHEBI:15378"/>
        <dbReference type="ChEBI" id="CHEBI:29999"/>
        <dbReference type="ChEBI" id="CHEBI:30616"/>
        <dbReference type="ChEBI" id="CHEBI:83421"/>
        <dbReference type="ChEBI" id="CHEBI:456216"/>
        <dbReference type="EC" id="2.7.11.1"/>
    </reaction>
</comment>
<dbReference type="PROSITE" id="PS51285">
    <property type="entry name" value="AGC_KINASE_CTER"/>
    <property type="match status" value="1"/>
</dbReference>
<sequence>MTEPSSQESTAEANNGIPTGLNRIKTRRVSSKEQLSSKPDELIESKTHVVASSRPPVKDKQKPMAQGRGKSASFKADSRKGKSIAQWITSYLSKESIQVINDVSPNVEGGNLEAKTPDKKERAGTEFTSGCDYLNEEISSSENPNRSKVSKGLKSFSHELGPKGGIPPAQPRAHSYSDLKELLGSLHSRFDAAKAVANTELASLIGDAMDVLEKTDFSLQEEQTLAVDLLTLSRFCMEMKCSQFRTKCEDIVQDLTEKRQQCQTGILKWLFTRMLFILTRCTRLLQFQKDSEPIDEKSLRKLKKCLESVPSVEMSWATKRGIADSDSDYALNQKVDVKQKLQEQITVSSLPAEIYCCSVQPTDQSDLNSNKDSLFLEQKLQSQKSENDSVSQVQHFCQGSNRSAGNISYNQNCSSLHEQGQNLDDPIDNQGRVLDGSDLKLFQFLISNPYICAYADKCDLNFLDIDERLSNLEEILEQIIDSRNINFHPSYGSPENLRVHSTNSVITEGQSPKISEWRNRGVEGMFEDIHEMDTAFIDDSHSPSVNFKGHLGAKLPNHGAPSSAGSMTSISSANTPGLVILIPFEHNNPSELEDVQQMIDLADIARCVAGTDLSKEGSSEFLLACMQDLQDVLQHSKLKALVIDTFGGRIEKLLREKYILACDLMDTKSPIIDERSKENLRLPFDNASQSSAASTPVHVSNKERTSIDDFEIIKPISRGAFGKVFLARKRTTGDLFAIKVLKKLDMLRKNDVQRILAERNILITVRNPFVVRFFYSFTCRDNLYLVMEYLIGGDLYSLLRKVGCLEEDIARIYIAELVLALEYLHSHGIVHRDLKPDNILIAHDGHIKLTDFGLSKIGLINSTIDLSAPDTDRNAPSDPPNPNAQQTEDINRHSAVGTPDYLAPEILLGTEHGYAADWWSVGIILFEFITGIPPFTAERPEIIFDNILNRKIPWPSVPDDMSYEAQDLINRLIIHNPSQRLGANGSTEVVKAHPFFRGVDWDNLALQKAAFVPNPNSVDDTSYFVSRFPQMPVGMPNDKASSHSDSDMHDSSSNSGVEMDECGDLADFDSSPLDLSLINFSFKNLSQLASINHEVLLGKDPAKFSPSRAAPDT</sequence>
<dbReference type="SMART" id="SM00220">
    <property type="entry name" value="S_TKc"/>
    <property type="match status" value="1"/>
</dbReference>
<dbReference type="InterPro" id="IPR058783">
    <property type="entry name" value="IREH1/IRE-like_N"/>
</dbReference>
<feature type="compositionally biased region" description="Polar residues" evidence="14">
    <location>
        <begin position="1"/>
        <end position="17"/>
    </location>
</feature>
<evidence type="ECO:0000256" key="8">
    <source>
        <dbReference type="ARBA" id="ARBA00022771"/>
    </source>
</evidence>
<dbReference type="InterPro" id="IPR000961">
    <property type="entry name" value="AGC-kinase_C"/>
</dbReference>
<dbReference type="PANTHER" id="PTHR24356">
    <property type="entry name" value="SERINE/THREONINE-PROTEIN KINASE"/>
    <property type="match status" value="1"/>
</dbReference>
<evidence type="ECO:0000259" key="15">
    <source>
        <dbReference type="PROSITE" id="PS50011"/>
    </source>
</evidence>
<protein>
    <recommendedName>
        <fullName evidence="2">non-specific serine/threonine protein kinase</fullName>
        <ecNumber evidence="2">2.7.11.1</ecNumber>
    </recommendedName>
</protein>
<gene>
    <name evidence="17" type="ORF">NC653_007669</name>
</gene>
<dbReference type="FunFam" id="1.10.510.10:FF:000446">
    <property type="entry name" value="Microtubule associated serine/threonine kinase 2"/>
    <property type="match status" value="1"/>
</dbReference>
<dbReference type="Pfam" id="PF00069">
    <property type="entry name" value="Pkinase"/>
    <property type="match status" value="1"/>
</dbReference>
<evidence type="ECO:0000313" key="17">
    <source>
        <dbReference type="EMBL" id="KAJ7009101.1"/>
    </source>
</evidence>
<comment type="catalytic activity">
    <reaction evidence="12">
        <text>L-threonyl-[protein] + ATP = O-phospho-L-threonyl-[protein] + ADP + H(+)</text>
        <dbReference type="Rhea" id="RHEA:46608"/>
        <dbReference type="Rhea" id="RHEA-COMP:11060"/>
        <dbReference type="Rhea" id="RHEA-COMP:11605"/>
        <dbReference type="ChEBI" id="CHEBI:15378"/>
        <dbReference type="ChEBI" id="CHEBI:30013"/>
        <dbReference type="ChEBI" id="CHEBI:30616"/>
        <dbReference type="ChEBI" id="CHEBI:61977"/>
        <dbReference type="ChEBI" id="CHEBI:456216"/>
        <dbReference type="EC" id="2.7.11.1"/>
    </reaction>
</comment>
<evidence type="ECO:0000256" key="6">
    <source>
        <dbReference type="ARBA" id="ARBA00022723"/>
    </source>
</evidence>
<dbReference type="AlphaFoldDB" id="A0AAD6RIE9"/>
<feature type="domain" description="Protein kinase" evidence="15">
    <location>
        <begin position="710"/>
        <end position="996"/>
    </location>
</feature>
<dbReference type="PANTHER" id="PTHR24356:SF354">
    <property type="entry name" value="SERINE_THREONINE PROTEIN KINASE IRE4-RELATED"/>
    <property type="match status" value="1"/>
</dbReference>
<dbReference type="GO" id="GO:0008270">
    <property type="term" value="F:zinc ion binding"/>
    <property type="evidence" value="ECO:0007669"/>
    <property type="project" value="UniProtKB-KW"/>
</dbReference>
<name>A0AAD6RIE9_9ROSI</name>
<dbReference type="SUPFAM" id="SSF56112">
    <property type="entry name" value="Protein kinase-like (PK-like)"/>
    <property type="match status" value="1"/>
</dbReference>
<dbReference type="PROSITE" id="PS00108">
    <property type="entry name" value="PROTEIN_KINASE_ST"/>
    <property type="match status" value="1"/>
</dbReference>
<dbReference type="EC" id="2.7.11.1" evidence="2"/>
<keyword evidence="18" id="KW-1185">Reference proteome</keyword>
<dbReference type="GO" id="GO:0005524">
    <property type="term" value="F:ATP binding"/>
    <property type="evidence" value="ECO:0007669"/>
    <property type="project" value="UniProtKB-KW"/>
</dbReference>
<dbReference type="EMBL" id="JAQIZT010000002">
    <property type="protein sequence ID" value="KAJ7009101.1"/>
    <property type="molecule type" value="Genomic_DNA"/>
</dbReference>
<keyword evidence="7" id="KW-0547">Nucleotide-binding</keyword>
<keyword evidence="5" id="KW-0808">Transferase</keyword>
<evidence type="ECO:0000256" key="12">
    <source>
        <dbReference type="ARBA" id="ARBA00047899"/>
    </source>
</evidence>
<keyword evidence="10" id="KW-0862">Zinc</keyword>
<evidence type="ECO:0000256" key="9">
    <source>
        <dbReference type="ARBA" id="ARBA00022777"/>
    </source>
</evidence>
<evidence type="ECO:0000256" key="1">
    <source>
        <dbReference type="ARBA" id="ARBA00009903"/>
    </source>
</evidence>
<feature type="region of interest" description="Disordered" evidence="14">
    <location>
        <begin position="1034"/>
        <end position="1061"/>
    </location>
</feature>
<accession>A0AAD6RIE9</accession>
<evidence type="ECO:0000256" key="11">
    <source>
        <dbReference type="ARBA" id="ARBA00022840"/>
    </source>
</evidence>
<dbReference type="InterPro" id="IPR008271">
    <property type="entry name" value="Ser/Thr_kinase_AS"/>
</dbReference>
<feature type="compositionally biased region" description="Basic and acidic residues" evidence="14">
    <location>
        <begin position="38"/>
        <end position="47"/>
    </location>
</feature>
<keyword evidence="8" id="KW-0863">Zinc-finger</keyword>
<dbReference type="Gene3D" id="1.10.510.10">
    <property type="entry name" value="Transferase(Phosphotransferase) domain 1"/>
    <property type="match status" value="1"/>
</dbReference>
<dbReference type="Gene3D" id="3.30.200.20">
    <property type="entry name" value="Phosphorylase Kinase, domain 1"/>
    <property type="match status" value="1"/>
</dbReference>
<dbReference type="InterPro" id="IPR050236">
    <property type="entry name" value="Ser_Thr_kinase_AGC"/>
</dbReference>
<dbReference type="InterPro" id="IPR000719">
    <property type="entry name" value="Prot_kinase_dom"/>
</dbReference>
<dbReference type="Proteomes" id="UP001164929">
    <property type="component" value="Chromosome 2"/>
</dbReference>
<evidence type="ECO:0000256" key="2">
    <source>
        <dbReference type="ARBA" id="ARBA00012513"/>
    </source>
</evidence>
<proteinExistence type="inferred from homology"/>
<comment type="caution">
    <text evidence="17">The sequence shown here is derived from an EMBL/GenBank/DDBJ whole genome shotgun (WGS) entry which is preliminary data.</text>
</comment>
<dbReference type="Pfam" id="PF26031">
    <property type="entry name" value="IREH1"/>
    <property type="match status" value="1"/>
</dbReference>
<keyword evidence="11" id="KW-0067">ATP-binding</keyword>
<keyword evidence="6" id="KW-0479">Metal-binding</keyword>
<reference evidence="17" key="1">
    <citation type="journal article" date="2023" name="Mol. Ecol. Resour.">
        <title>Chromosome-level genome assembly of a triploid poplar Populus alba 'Berolinensis'.</title>
        <authorList>
            <person name="Chen S."/>
            <person name="Yu Y."/>
            <person name="Wang X."/>
            <person name="Wang S."/>
            <person name="Zhang T."/>
            <person name="Zhou Y."/>
            <person name="He R."/>
            <person name="Meng N."/>
            <person name="Wang Y."/>
            <person name="Liu W."/>
            <person name="Liu Z."/>
            <person name="Liu J."/>
            <person name="Guo Q."/>
            <person name="Huang H."/>
            <person name="Sederoff R.R."/>
            <person name="Wang G."/>
            <person name="Qu G."/>
            <person name="Chen S."/>
        </authorList>
    </citation>
    <scope>NUCLEOTIDE SEQUENCE</scope>
    <source>
        <strain evidence="17">SC-2020</strain>
    </source>
</reference>
<dbReference type="GO" id="GO:0004674">
    <property type="term" value="F:protein serine/threonine kinase activity"/>
    <property type="evidence" value="ECO:0007669"/>
    <property type="project" value="UniProtKB-KW"/>
</dbReference>
<evidence type="ECO:0000256" key="4">
    <source>
        <dbReference type="ARBA" id="ARBA00022553"/>
    </source>
</evidence>
<keyword evidence="4" id="KW-0597">Phosphoprotein</keyword>
<feature type="domain" description="AGC-kinase C-terminal" evidence="16">
    <location>
        <begin position="997"/>
        <end position="1092"/>
    </location>
</feature>
<evidence type="ECO:0000259" key="16">
    <source>
        <dbReference type="PROSITE" id="PS51285"/>
    </source>
</evidence>
<evidence type="ECO:0000256" key="13">
    <source>
        <dbReference type="ARBA" id="ARBA00048679"/>
    </source>
</evidence>
<evidence type="ECO:0000256" key="7">
    <source>
        <dbReference type="ARBA" id="ARBA00022741"/>
    </source>
</evidence>
<feature type="region of interest" description="Disordered" evidence="14">
    <location>
        <begin position="869"/>
        <end position="890"/>
    </location>
</feature>
<evidence type="ECO:0000313" key="18">
    <source>
        <dbReference type="Proteomes" id="UP001164929"/>
    </source>
</evidence>
<keyword evidence="3" id="KW-0723">Serine/threonine-protein kinase</keyword>
<organism evidence="17 18">
    <name type="scientific">Populus alba x Populus x berolinensis</name>
    <dbReference type="NCBI Taxonomy" id="444605"/>
    <lineage>
        <taxon>Eukaryota</taxon>
        <taxon>Viridiplantae</taxon>
        <taxon>Streptophyta</taxon>
        <taxon>Embryophyta</taxon>
        <taxon>Tracheophyta</taxon>
        <taxon>Spermatophyta</taxon>
        <taxon>Magnoliopsida</taxon>
        <taxon>eudicotyledons</taxon>
        <taxon>Gunneridae</taxon>
        <taxon>Pentapetalae</taxon>
        <taxon>rosids</taxon>
        <taxon>fabids</taxon>
        <taxon>Malpighiales</taxon>
        <taxon>Salicaceae</taxon>
        <taxon>Saliceae</taxon>
        <taxon>Populus</taxon>
    </lineage>
</organism>
<feature type="compositionally biased region" description="Basic and acidic residues" evidence="14">
    <location>
        <begin position="1040"/>
        <end position="1050"/>
    </location>
</feature>
<dbReference type="PROSITE" id="PS50011">
    <property type="entry name" value="PROTEIN_KINASE_DOM"/>
    <property type="match status" value="1"/>
</dbReference>
<comment type="similarity">
    <text evidence="1">Belongs to the protein kinase superfamily. AGC Ser/Thr protein kinase family.</text>
</comment>
<keyword evidence="9" id="KW-0418">Kinase</keyword>
<evidence type="ECO:0000256" key="3">
    <source>
        <dbReference type="ARBA" id="ARBA00022527"/>
    </source>
</evidence>
<feature type="region of interest" description="Disordered" evidence="14">
    <location>
        <begin position="1"/>
        <end position="79"/>
    </location>
</feature>
<evidence type="ECO:0000256" key="14">
    <source>
        <dbReference type="SAM" id="MobiDB-lite"/>
    </source>
</evidence>
<evidence type="ECO:0000256" key="10">
    <source>
        <dbReference type="ARBA" id="ARBA00022833"/>
    </source>
</evidence>
<dbReference type="CDD" id="cd05579">
    <property type="entry name" value="STKc_MAST_like"/>
    <property type="match status" value="1"/>
</dbReference>
<evidence type="ECO:0000256" key="5">
    <source>
        <dbReference type="ARBA" id="ARBA00022679"/>
    </source>
</evidence>
<dbReference type="GO" id="GO:0035556">
    <property type="term" value="P:intracellular signal transduction"/>
    <property type="evidence" value="ECO:0007669"/>
    <property type="project" value="TreeGrafter"/>
</dbReference>
<dbReference type="FunFam" id="3.30.200.20:FF:000147">
    <property type="entry name" value="probable serine/threonine protein kinase IREH1"/>
    <property type="match status" value="1"/>
</dbReference>
<dbReference type="InterPro" id="IPR011009">
    <property type="entry name" value="Kinase-like_dom_sf"/>
</dbReference>